<sequence length="85" mass="9056">MCDKCEVQHGVAALEALANGEDIPEAPESDVEVQKVPVCLPFPVMITVSDTGFAGIITNDLGASVIQGFLKSIGHHPDDCPRHHH</sequence>
<name>A0ABX1A3W9_9ACTN</name>
<protein>
    <submittedName>
        <fullName evidence="1">Uncharacterized protein</fullName>
    </submittedName>
</protein>
<evidence type="ECO:0000313" key="2">
    <source>
        <dbReference type="Proteomes" id="UP000730591"/>
    </source>
</evidence>
<gene>
    <name evidence="1" type="ORF">HCJ93_08475</name>
</gene>
<dbReference type="EMBL" id="JAATEM010000008">
    <property type="protein sequence ID" value="NJP50106.1"/>
    <property type="molecule type" value="Genomic_DNA"/>
</dbReference>
<evidence type="ECO:0000313" key="1">
    <source>
        <dbReference type="EMBL" id="NJP50106.1"/>
    </source>
</evidence>
<proteinExistence type="predicted"/>
<reference evidence="1 2" key="1">
    <citation type="submission" date="2020-03" db="EMBL/GenBank/DDBJ databases">
        <title>WGS of actinomycetes isolated from Thailand.</title>
        <authorList>
            <person name="Thawai C."/>
        </authorList>
    </citation>
    <scope>NUCLEOTIDE SEQUENCE [LARGE SCALE GENOMIC DNA]</scope>
    <source>
        <strain evidence="1 2">SBST2-5</strain>
    </source>
</reference>
<dbReference type="RefSeq" id="WP_167992610.1">
    <property type="nucleotide sequence ID" value="NZ_JAATEM010000008.1"/>
</dbReference>
<dbReference type="Proteomes" id="UP000730591">
    <property type="component" value="Unassembled WGS sequence"/>
</dbReference>
<accession>A0ABX1A3W9</accession>
<organism evidence="1 2">
    <name type="scientific">Streptomyces composti</name>
    <dbReference type="NCBI Taxonomy" id="2720025"/>
    <lineage>
        <taxon>Bacteria</taxon>
        <taxon>Bacillati</taxon>
        <taxon>Actinomycetota</taxon>
        <taxon>Actinomycetes</taxon>
        <taxon>Kitasatosporales</taxon>
        <taxon>Streptomycetaceae</taxon>
        <taxon>Streptomyces</taxon>
    </lineage>
</organism>
<comment type="caution">
    <text evidence="1">The sequence shown here is derived from an EMBL/GenBank/DDBJ whole genome shotgun (WGS) entry which is preliminary data.</text>
</comment>
<keyword evidence="2" id="KW-1185">Reference proteome</keyword>